<dbReference type="Gene3D" id="2.60.120.380">
    <property type="match status" value="2"/>
</dbReference>
<dbReference type="InterPro" id="IPR022683">
    <property type="entry name" value="Calpain_III"/>
</dbReference>
<dbReference type="GO" id="GO:0006508">
    <property type="term" value="P:proteolysis"/>
    <property type="evidence" value="ECO:0007669"/>
    <property type="project" value="UniProtKB-KW"/>
</dbReference>
<feature type="active site" evidence="5">
    <location>
        <position position="195"/>
    </location>
</feature>
<reference evidence="8" key="2">
    <citation type="submission" date="2015-01" db="EMBL/GenBank/DDBJ databases">
        <title>Evolutionary Origins and Diversification of the Mycorrhizal Mutualists.</title>
        <authorList>
            <consortium name="DOE Joint Genome Institute"/>
            <consortium name="Mycorrhizal Genomics Consortium"/>
            <person name="Kohler A."/>
            <person name="Kuo A."/>
            <person name="Nagy L.G."/>
            <person name="Floudas D."/>
            <person name="Copeland A."/>
            <person name="Barry K.W."/>
            <person name="Cichocki N."/>
            <person name="Veneault-Fourrey C."/>
            <person name="LaButti K."/>
            <person name="Lindquist E.A."/>
            <person name="Lipzen A."/>
            <person name="Lundell T."/>
            <person name="Morin E."/>
            <person name="Murat C."/>
            <person name="Riley R."/>
            <person name="Ohm R."/>
            <person name="Sun H."/>
            <person name="Tunlid A."/>
            <person name="Henrissat B."/>
            <person name="Grigoriev I.V."/>
            <person name="Hibbett D.S."/>
            <person name="Martin F."/>
        </authorList>
    </citation>
    <scope>NUCLEOTIDE SEQUENCE [LARGE SCALE GENOMIC DNA]</scope>
    <source>
        <strain evidence="8">MUT 4182</strain>
    </source>
</reference>
<protein>
    <recommendedName>
        <fullName evidence="6">Calpain catalytic domain-containing protein</fullName>
    </recommendedName>
</protein>
<dbReference type="SMART" id="SM00230">
    <property type="entry name" value="CysPc"/>
    <property type="match status" value="1"/>
</dbReference>
<sequence>MAPDGTLNFQEAEAALAKAAVKASQQDFDAAYDLYVRAAKAFLHLARATASSNSGTRVQSTLLSARCRENAAKALERAEQIKARRSAPTSQSAMETIAFKRRWAHTYLEDQLAVLDRSTRVNGHKFDPWEARHESIGPIANPPFKDPDGALTLSQSQAELFASWWRACESKDESSIMTTPNLATEDIYQHIVTNCSVIAGLAVCWEHNLRFGTNLCLSSIYPQHDDGTAQFRSDGMYSVRLLLNGTHRQAIIDDTLPATDGGLLLCASTRGTRVLWPSIIEKAYMKVMGGYDFPGSNPANDLHAIIGWIPEDIDLHGSGFQEEGTWRRVYEGFKTGQCLVTLGTGEALRMASAGPNLVPLHGYSVIGMSNLGTNGQSIMNPWITSGGGSVPNPSSRMFSRGVDSQAKFDGLLIGSLWMEWNEVCEAFDGLYLNWDPSPFKNTRSFHGWAHNGILWIKCTKFAIDPTNQSSGDDNYSEMWFLLTRHVVSKDHPSEFISLDTASRGGQIDPLAEDLLSRQSGYTNSTHVLVCSHLVNQNHPSMRSAFLSRSANRPVAFTLTVFSQTAINLMEHPRKLPFSAQVDGTFTSRTSGGNPTYRTFMHNPQYRLRLQPGVVQGSKTLRMILEATKNVAIKATIVWGGGKRVTELTQGDVQMDSGPYVYGTTAVGGLLKPSDYTLILSTFTPGQQSPYSISVEADGPVSLEAIPSEGAGMFTKSVKGKWCGSSAAGNPSFGRYHHNPHFDIQVAQATTLFCRLQHVDAPSGTAINLTIFRKDDAGQIKEQVVTSGSYADAVCGVATSPFQLQGPAVYSAIVSTFDPGVEAGFELTAYSSACPVSLSASELN</sequence>
<keyword evidence="4 5" id="KW-0788">Thiol protease</keyword>
<dbReference type="EMBL" id="KN822949">
    <property type="protein sequence ID" value="KIO33307.1"/>
    <property type="molecule type" value="Genomic_DNA"/>
</dbReference>
<accession>A0A0C3MI31</accession>
<dbReference type="InterPro" id="IPR038765">
    <property type="entry name" value="Papain-like_cys_pep_sf"/>
</dbReference>
<dbReference type="Gene3D" id="3.90.70.10">
    <property type="entry name" value="Cysteine proteinases"/>
    <property type="match status" value="1"/>
</dbReference>
<evidence type="ECO:0000256" key="1">
    <source>
        <dbReference type="ARBA" id="ARBA00010193"/>
    </source>
</evidence>
<dbReference type="Gene3D" id="1.20.58.80">
    <property type="entry name" value="Phosphotransferase system, lactose/cellobiose-type IIA subunit"/>
    <property type="match status" value="1"/>
</dbReference>
<dbReference type="InterPro" id="IPR036213">
    <property type="entry name" value="Calpain_III_sf"/>
</dbReference>
<evidence type="ECO:0000256" key="4">
    <source>
        <dbReference type="ARBA" id="ARBA00022807"/>
    </source>
</evidence>
<dbReference type="Pfam" id="PF00648">
    <property type="entry name" value="Peptidase_C2"/>
    <property type="match status" value="1"/>
</dbReference>
<dbReference type="SMART" id="SM00720">
    <property type="entry name" value="calpain_III"/>
    <property type="match status" value="1"/>
</dbReference>
<evidence type="ECO:0000256" key="5">
    <source>
        <dbReference type="PROSITE-ProRule" id="PRU00239"/>
    </source>
</evidence>
<dbReference type="GO" id="GO:0004198">
    <property type="term" value="F:calcium-dependent cysteine-type endopeptidase activity"/>
    <property type="evidence" value="ECO:0007669"/>
    <property type="project" value="InterPro"/>
</dbReference>
<dbReference type="PANTHER" id="PTHR46143:SF1">
    <property type="entry name" value="CALPAIN-7"/>
    <property type="match status" value="1"/>
</dbReference>
<dbReference type="AlphaFoldDB" id="A0A0C3MI31"/>
<evidence type="ECO:0000313" key="7">
    <source>
        <dbReference type="EMBL" id="KIO33307.1"/>
    </source>
</evidence>
<dbReference type="STRING" id="1051891.A0A0C3MI31"/>
<organism evidence="7 8">
    <name type="scientific">Tulasnella calospora MUT 4182</name>
    <dbReference type="NCBI Taxonomy" id="1051891"/>
    <lineage>
        <taxon>Eukaryota</taxon>
        <taxon>Fungi</taxon>
        <taxon>Dikarya</taxon>
        <taxon>Basidiomycota</taxon>
        <taxon>Agaricomycotina</taxon>
        <taxon>Agaricomycetes</taxon>
        <taxon>Cantharellales</taxon>
        <taxon>Tulasnellaceae</taxon>
        <taxon>Tulasnella</taxon>
    </lineage>
</organism>
<dbReference type="SUPFAM" id="SSF54001">
    <property type="entry name" value="Cysteine proteinases"/>
    <property type="match status" value="1"/>
</dbReference>
<evidence type="ECO:0000313" key="8">
    <source>
        <dbReference type="Proteomes" id="UP000054248"/>
    </source>
</evidence>
<dbReference type="OrthoDB" id="167576at2759"/>
<evidence type="ECO:0000256" key="2">
    <source>
        <dbReference type="ARBA" id="ARBA00022670"/>
    </source>
</evidence>
<keyword evidence="2 5" id="KW-0645">Protease</keyword>
<feature type="active site" evidence="5">
    <location>
        <position position="380"/>
    </location>
</feature>
<dbReference type="SUPFAM" id="SSF116846">
    <property type="entry name" value="MIT domain"/>
    <property type="match status" value="1"/>
</dbReference>
<dbReference type="Proteomes" id="UP000054248">
    <property type="component" value="Unassembled WGS sequence"/>
</dbReference>
<evidence type="ECO:0000259" key="6">
    <source>
        <dbReference type="PROSITE" id="PS50203"/>
    </source>
</evidence>
<name>A0A0C3MI31_9AGAM</name>
<dbReference type="PROSITE" id="PS50203">
    <property type="entry name" value="CALPAIN_CAT"/>
    <property type="match status" value="1"/>
</dbReference>
<gene>
    <name evidence="7" type="ORF">M407DRAFT_234488</name>
</gene>
<dbReference type="SUPFAM" id="SSF49758">
    <property type="entry name" value="Calpain large subunit, middle domain (domain III)"/>
    <property type="match status" value="2"/>
</dbReference>
<dbReference type="InterPro" id="IPR051297">
    <property type="entry name" value="PalB/RIM13"/>
</dbReference>
<dbReference type="InterPro" id="IPR001300">
    <property type="entry name" value="Peptidase_C2_calpain_cat"/>
</dbReference>
<feature type="domain" description="Calpain catalytic" evidence="6">
    <location>
        <begin position="138"/>
        <end position="436"/>
    </location>
</feature>
<reference evidence="7 8" key="1">
    <citation type="submission" date="2014-04" db="EMBL/GenBank/DDBJ databases">
        <authorList>
            <consortium name="DOE Joint Genome Institute"/>
            <person name="Kuo A."/>
            <person name="Girlanda M."/>
            <person name="Perotto S."/>
            <person name="Kohler A."/>
            <person name="Nagy L.G."/>
            <person name="Floudas D."/>
            <person name="Copeland A."/>
            <person name="Barry K.W."/>
            <person name="Cichocki N."/>
            <person name="Veneault-Fourrey C."/>
            <person name="LaButti K."/>
            <person name="Lindquist E.A."/>
            <person name="Lipzen A."/>
            <person name="Lundell T."/>
            <person name="Morin E."/>
            <person name="Murat C."/>
            <person name="Sun H."/>
            <person name="Tunlid A."/>
            <person name="Henrissat B."/>
            <person name="Grigoriev I.V."/>
            <person name="Hibbett D.S."/>
            <person name="Martin F."/>
            <person name="Nordberg H.P."/>
            <person name="Cantor M.N."/>
            <person name="Hua S.X."/>
        </authorList>
    </citation>
    <scope>NUCLEOTIDE SEQUENCE [LARGE SCALE GENOMIC DNA]</scope>
    <source>
        <strain evidence="7 8">MUT 4182</strain>
    </source>
</reference>
<evidence type="ECO:0000256" key="3">
    <source>
        <dbReference type="ARBA" id="ARBA00022801"/>
    </source>
</evidence>
<dbReference type="InterPro" id="IPR036181">
    <property type="entry name" value="MIT_dom_sf"/>
</dbReference>
<proteinExistence type="inferred from homology"/>
<dbReference type="PANTHER" id="PTHR46143">
    <property type="entry name" value="CALPAIN-7"/>
    <property type="match status" value="1"/>
</dbReference>
<feature type="active site" evidence="5">
    <location>
        <position position="361"/>
    </location>
</feature>
<keyword evidence="3 5" id="KW-0378">Hydrolase</keyword>
<dbReference type="HOGENOM" id="CLU_006770_0_0_1"/>
<keyword evidence="8" id="KW-1185">Reference proteome</keyword>
<comment type="similarity">
    <text evidence="1">Belongs to the peptidase C2 family. PalB/RIM13 subfamily.</text>
</comment>